<evidence type="ECO:0000259" key="3">
    <source>
        <dbReference type="Pfam" id="PF06458"/>
    </source>
</evidence>
<name>A0ABW1SUG2_9LACO</name>
<dbReference type="EMBL" id="JBHSSK010000024">
    <property type="protein sequence ID" value="MFC6207686.1"/>
    <property type="molecule type" value="Genomic_DNA"/>
</dbReference>
<evidence type="ECO:0000256" key="2">
    <source>
        <dbReference type="SAM" id="MobiDB-lite"/>
    </source>
</evidence>
<accession>A0ABW1SUG2</accession>
<dbReference type="Gene3D" id="3.10.20.320">
    <property type="entry name" value="Putative peptidoglycan bound protein (lpxtg motif)"/>
    <property type="match status" value="1"/>
</dbReference>
<dbReference type="Pfam" id="PF06458">
    <property type="entry name" value="MucBP"/>
    <property type="match status" value="1"/>
</dbReference>
<evidence type="ECO:0000256" key="1">
    <source>
        <dbReference type="ARBA" id="ARBA00022737"/>
    </source>
</evidence>
<protein>
    <submittedName>
        <fullName evidence="4">MucBP domain-containing protein</fullName>
    </submittedName>
</protein>
<feature type="compositionally biased region" description="Basic residues" evidence="2">
    <location>
        <begin position="17"/>
        <end position="26"/>
    </location>
</feature>
<dbReference type="InterPro" id="IPR009459">
    <property type="entry name" value="MucBP_dom"/>
</dbReference>
<gene>
    <name evidence="4" type="ORF">ACFP1G_09415</name>
</gene>
<feature type="region of interest" description="Disordered" evidence="2">
    <location>
        <begin position="275"/>
        <end position="294"/>
    </location>
</feature>
<organism evidence="4 5">
    <name type="scientific">Levilactobacillus tongjiangensis</name>
    <dbReference type="NCBI Taxonomy" id="2486023"/>
    <lineage>
        <taxon>Bacteria</taxon>
        <taxon>Bacillati</taxon>
        <taxon>Bacillota</taxon>
        <taxon>Bacilli</taxon>
        <taxon>Lactobacillales</taxon>
        <taxon>Lactobacillaceae</taxon>
        <taxon>Levilactobacillus</taxon>
    </lineage>
</organism>
<dbReference type="Proteomes" id="UP001596254">
    <property type="component" value="Unassembled WGS sequence"/>
</dbReference>
<dbReference type="RefSeq" id="WP_125692233.1">
    <property type="nucleotide sequence ID" value="NZ_JBHSSK010000024.1"/>
</dbReference>
<reference evidence="5" key="1">
    <citation type="journal article" date="2019" name="Int. J. Syst. Evol. Microbiol.">
        <title>The Global Catalogue of Microorganisms (GCM) 10K type strain sequencing project: providing services to taxonomists for standard genome sequencing and annotation.</title>
        <authorList>
            <consortium name="The Broad Institute Genomics Platform"/>
            <consortium name="The Broad Institute Genome Sequencing Center for Infectious Disease"/>
            <person name="Wu L."/>
            <person name="Ma J."/>
        </authorList>
    </citation>
    <scope>NUCLEOTIDE SEQUENCE [LARGE SCALE GENOMIC DNA]</scope>
    <source>
        <strain evidence="5">CCM 8905</strain>
    </source>
</reference>
<keyword evidence="1" id="KW-0677">Repeat</keyword>
<feature type="compositionally biased region" description="Low complexity" evidence="2">
    <location>
        <begin position="40"/>
        <end position="50"/>
    </location>
</feature>
<proteinExistence type="predicted"/>
<comment type="caution">
    <text evidence="4">The sequence shown here is derived from an EMBL/GenBank/DDBJ whole genome shotgun (WGS) entry which is preliminary data.</text>
</comment>
<feature type="domain" description="MucBP" evidence="3">
    <location>
        <begin position="149"/>
        <end position="206"/>
    </location>
</feature>
<keyword evidence="5" id="KW-1185">Reference proteome</keyword>
<evidence type="ECO:0000313" key="4">
    <source>
        <dbReference type="EMBL" id="MFC6207686.1"/>
    </source>
</evidence>
<feature type="region of interest" description="Disordered" evidence="2">
    <location>
        <begin position="15"/>
        <end position="54"/>
    </location>
</feature>
<evidence type="ECO:0000313" key="5">
    <source>
        <dbReference type="Proteomes" id="UP001596254"/>
    </source>
</evidence>
<feature type="compositionally biased region" description="Basic and acidic residues" evidence="2">
    <location>
        <begin position="277"/>
        <end position="289"/>
    </location>
</feature>
<sequence length="368" mass="42324">MAFFDWLRNLIEPNQKRPARRPRHAIQRPQRSLDSAPHEPTVTPAPSATPVTPPIQLTKNPDFYVSEQPQALPQATLVIRLVDIHDQALQPALVLTGNLGSSVHFHFPEISGYALWDIHGFTQDFISPYGLTTLIYDRCWGQPVISYLVDFDSGKLLQLPVIHRGRLDESFSLTPPDLANYHIFQAQGRQRGIFTDQTQQVVYFYRRKSWQTVQRVHQFVRLTTDHDVFDEPAGQLYGYQFPATSLWRLFGIITLTDGSVWYNLGGEQWLNATETTTQDHRQTTPELPHRRNWQPQPFNQMGTVDYVPGKSVSYYQEPYGEVAGQLKHGTDLDIRVRIVDDQRLVWFQIGPDAYINARYVKLAPTETI</sequence>